<keyword evidence="2" id="KW-1185">Reference proteome</keyword>
<gene>
    <name evidence="1" type="ORF">QQF64_028693</name>
</gene>
<evidence type="ECO:0000313" key="2">
    <source>
        <dbReference type="Proteomes" id="UP001558613"/>
    </source>
</evidence>
<dbReference type="EMBL" id="JAYMGO010000006">
    <property type="protein sequence ID" value="KAL1272831.1"/>
    <property type="molecule type" value="Genomic_DNA"/>
</dbReference>
<reference evidence="1 2" key="1">
    <citation type="submission" date="2023-09" db="EMBL/GenBank/DDBJ databases">
        <authorList>
            <person name="Wang M."/>
        </authorList>
    </citation>
    <scope>NUCLEOTIDE SEQUENCE [LARGE SCALE GENOMIC DNA]</scope>
    <source>
        <strain evidence="1">GT-2023</strain>
        <tissue evidence="1">Liver</tissue>
    </source>
</reference>
<protein>
    <submittedName>
        <fullName evidence="1">Uncharacterized protein</fullName>
    </submittedName>
</protein>
<organism evidence="1 2">
    <name type="scientific">Cirrhinus molitorella</name>
    <name type="common">mud carp</name>
    <dbReference type="NCBI Taxonomy" id="172907"/>
    <lineage>
        <taxon>Eukaryota</taxon>
        <taxon>Metazoa</taxon>
        <taxon>Chordata</taxon>
        <taxon>Craniata</taxon>
        <taxon>Vertebrata</taxon>
        <taxon>Euteleostomi</taxon>
        <taxon>Actinopterygii</taxon>
        <taxon>Neopterygii</taxon>
        <taxon>Teleostei</taxon>
        <taxon>Ostariophysi</taxon>
        <taxon>Cypriniformes</taxon>
        <taxon>Cyprinidae</taxon>
        <taxon>Labeoninae</taxon>
        <taxon>Labeonini</taxon>
        <taxon>Cirrhinus</taxon>
    </lineage>
</organism>
<proteinExistence type="predicted"/>
<accession>A0ABR3N7E6</accession>
<evidence type="ECO:0000313" key="1">
    <source>
        <dbReference type="EMBL" id="KAL1272831.1"/>
    </source>
</evidence>
<dbReference type="Proteomes" id="UP001558613">
    <property type="component" value="Unassembled WGS sequence"/>
</dbReference>
<sequence length="87" mass="9891">MGGTHDLSWRHSVSSYTSRVELHKTVGEKRNNHRAWKWDIVSPLPVGSRHHTEIAAEPVGVVPWQLGLRFDVTTIHHSNRPRLPVTA</sequence>
<comment type="caution">
    <text evidence="1">The sequence shown here is derived from an EMBL/GenBank/DDBJ whole genome shotgun (WGS) entry which is preliminary data.</text>
</comment>
<name>A0ABR3N7E6_9TELE</name>